<dbReference type="Proteomes" id="UP000616885">
    <property type="component" value="Unassembled WGS sequence"/>
</dbReference>
<feature type="compositionally biased region" description="Gly residues" evidence="1">
    <location>
        <begin position="169"/>
        <end position="179"/>
    </location>
</feature>
<sequence length="179" mass="17944">MAALRSGRVSELLQTERAFPLLLALDEAHDLVVPEDVPGRRPHGGVRGGRDVDPGGLRLRAAEVAVKEQVVIVVVGVVVAEGDVDVGGYHGPLAGGGDLLLLLEGGADVQVALDGELDDEEDAEDLVPRAVGGVGDVAGEDVAEGEEALGELVVGAAEVEGGEGEGLHGRGGGDGGEVA</sequence>
<evidence type="ECO:0000313" key="3">
    <source>
        <dbReference type="Proteomes" id="UP000616885"/>
    </source>
</evidence>
<gene>
    <name evidence="2" type="ORF">IM811_013393</name>
</gene>
<evidence type="ECO:0000313" key="2">
    <source>
        <dbReference type="EMBL" id="KAF9751599.1"/>
    </source>
</evidence>
<accession>A0A8H7TP21</accession>
<organism evidence="2 3">
    <name type="scientific">Bionectria ochroleuca</name>
    <name type="common">Gliocladium roseum</name>
    <dbReference type="NCBI Taxonomy" id="29856"/>
    <lineage>
        <taxon>Eukaryota</taxon>
        <taxon>Fungi</taxon>
        <taxon>Dikarya</taxon>
        <taxon>Ascomycota</taxon>
        <taxon>Pezizomycotina</taxon>
        <taxon>Sordariomycetes</taxon>
        <taxon>Hypocreomycetidae</taxon>
        <taxon>Hypocreales</taxon>
        <taxon>Bionectriaceae</taxon>
        <taxon>Clonostachys</taxon>
    </lineage>
</organism>
<dbReference type="AlphaFoldDB" id="A0A8H7TP21"/>
<evidence type="ECO:0000256" key="1">
    <source>
        <dbReference type="SAM" id="MobiDB-lite"/>
    </source>
</evidence>
<dbReference type="EMBL" id="JADCTT010000005">
    <property type="protein sequence ID" value="KAF9751599.1"/>
    <property type="molecule type" value="Genomic_DNA"/>
</dbReference>
<protein>
    <submittedName>
        <fullName evidence="2">Uncharacterized protein</fullName>
    </submittedName>
</protein>
<proteinExistence type="predicted"/>
<comment type="caution">
    <text evidence="2">The sequence shown here is derived from an EMBL/GenBank/DDBJ whole genome shotgun (WGS) entry which is preliminary data.</text>
</comment>
<feature type="region of interest" description="Disordered" evidence="1">
    <location>
        <begin position="160"/>
        <end position="179"/>
    </location>
</feature>
<reference evidence="2" key="1">
    <citation type="submission" date="2020-10" db="EMBL/GenBank/DDBJ databases">
        <title>High-Quality Genome Resource of Clonostachys rosea strain S41 by Oxford Nanopore Long-Read Sequencing.</title>
        <authorList>
            <person name="Wang H."/>
        </authorList>
    </citation>
    <scope>NUCLEOTIDE SEQUENCE</scope>
    <source>
        <strain evidence="2">S41</strain>
    </source>
</reference>
<name>A0A8H7TP21_BIOOC</name>